<keyword evidence="1" id="KW-1133">Transmembrane helix</keyword>
<dbReference type="AlphaFoldDB" id="W6TXL2"/>
<dbReference type="Pfam" id="PF05714">
    <property type="entry name" value="PFam54_60"/>
    <property type="match status" value="1"/>
</dbReference>
<feature type="transmembrane region" description="Helical" evidence="1">
    <location>
        <begin position="12"/>
        <end position="28"/>
    </location>
</feature>
<dbReference type="PATRIC" id="fig|1432657.3.peg.1071"/>
<proteinExistence type="predicted"/>
<dbReference type="EMBL" id="AZIT01000002">
    <property type="protein sequence ID" value="ETZ17891.1"/>
    <property type="molecule type" value="Genomic_DNA"/>
</dbReference>
<accession>W6TXL2</accession>
<evidence type="ECO:0000313" key="2">
    <source>
        <dbReference type="EMBL" id="ETZ17891.1"/>
    </source>
</evidence>
<keyword evidence="1" id="KW-0472">Membrane</keyword>
<comment type="caution">
    <text evidence="2">The sequence shown here is derived from an EMBL/GenBank/DDBJ whole genome shotgun (WGS) entry which is preliminary data.</text>
</comment>
<sequence length="320" mass="35819">MNNKEDILKQKVFVIFMLISLISLFLIGCGQNEKEPVDNAKVPGKSNKERREDLIIAPPEEVQGKSEEEERQERIAAIKKNGIPSEVIKALDKYNDPNWDGDVFWSHYFVVLEATFGGPVPYKVVGKTEFSYNDALTLTGDRAKESKAARREVYLALTYFVGLNRAFGVFVDKLADTSELIENNKDKLRLQALLIKILVDIRKSAKAYYIDSYDTLRNKLDNLESLSGSDVKSLSIKLGKLETAQSTLMSDVVEPFKKKYPDLATFLNDLAVASDSGDVTADGLLKYWDTLSAKFDSSCNEIIRLGGEIKGILDNIKVKS</sequence>
<reference evidence="2 3" key="1">
    <citation type="submission" date="2013-12" db="EMBL/GenBank/DDBJ databases">
        <title>Comparative genomics of relapsing fever spirochetes.</title>
        <authorList>
            <person name="Schwan T.G."/>
            <person name="Raffel S.J."/>
            <person name="Porcella S.F."/>
        </authorList>
    </citation>
    <scope>NUCLEOTIDE SEQUENCE [LARGE SCALE GENOMIC DNA]</scope>
    <source>
        <strain evidence="2 3">CR2A</strain>
    </source>
</reference>
<evidence type="ECO:0000256" key="1">
    <source>
        <dbReference type="SAM" id="Phobius"/>
    </source>
</evidence>
<protein>
    <submittedName>
        <fullName evidence="2">Putative membrane spanning protein</fullName>
    </submittedName>
</protein>
<organism evidence="2 3">
    <name type="scientific">Borrelia duttonii CR2A</name>
    <dbReference type="NCBI Taxonomy" id="1432657"/>
    <lineage>
        <taxon>Bacteria</taxon>
        <taxon>Pseudomonadati</taxon>
        <taxon>Spirochaetota</taxon>
        <taxon>Spirochaetia</taxon>
        <taxon>Spirochaetales</taxon>
        <taxon>Borreliaceae</taxon>
        <taxon>Borrelia</taxon>
    </lineage>
</organism>
<gene>
    <name evidence="2" type="ORF">BDCR2A_01086</name>
</gene>
<dbReference type="PROSITE" id="PS51257">
    <property type="entry name" value="PROKAR_LIPOPROTEIN"/>
    <property type="match status" value="1"/>
</dbReference>
<keyword evidence="1" id="KW-0812">Transmembrane</keyword>
<evidence type="ECO:0000313" key="3">
    <source>
        <dbReference type="Proteomes" id="UP000019148"/>
    </source>
</evidence>
<dbReference type="Gene3D" id="1.10.3160.10">
    <property type="entry name" value="Bbcrasp-1"/>
    <property type="match status" value="1"/>
</dbReference>
<dbReference type="Proteomes" id="UP000019148">
    <property type="component" value="Unassembled WGS sequence"/>
</dbReference>
<name>W6TXL2_9SPIR</name>
<dbReference type="InterPro" id="IPR008421">
    <property type="entry name" value="Borrelia_lipoprotein_PFam54/60"/>
</dbReference>